<dbReference type="Pfam" id="PF08239">
    <property type="entry name" value="SH3_3"/>
    <property type="match status" value="1"/>
</dbReference>
<feature type="domain" description="SH3b" evidence="2">
    <location>
        <begin position="37"/>
        <end position="94"/>
    </location>
</feature>
<keyword evidence="4" id="KW-1185">Reference proteome</keyword>
<name>A0ABS7NL39_9RHOB</name>
<proteinExistence type="predicted"/>
<evidence type="ECO:0000313" key="4">
    <source>
        <dbReference type="Proteomes" id="UP000766629"/>
    </source>
</evidence>
<dbReference type="EMBL" id="JAHVJA010000014">
    <property type="protein sequence ID" value="MBY6141884.1"/>
    <property type="molecule type" value="Genomic_DNA"/>
</dbReference>
<evidence type="ECO:0000256" key="1">
    <source>
        <dbReference type="SAM" id="MobiDB-lite"/>
    </source>
</evidence>
<comment type="caution">
    <text evidence="3">The sequence shown here is derived from an EMBL/GenBank/DDBJ whole genome shotgun (WGS) entry which is preliminary data.</text>
</comment>
<organism evidence="3 4">
    <name type="scientific">Leisingera daeponensis</name>
    <dbReference type="NCBI Taxonomy" id="405746"/>
    <lineage>
        <taxon>Bacteria</taxon>
        <taxon>Pseudomonadati</taxon>
        <taxon>Pseudomonadota</taxon>
        <taxon>Alphaproteobacteria</taxon>
        <taxon>Rhodobacterales</taxon>
        <taxon>Roseobacteraceae</taxon>
        <taxon>Leisingera</taxon>
    </lineage>
</organism>
<feature type="compositionally biased region" description="Polar residues" evidence="1">
    <location>
        <begin position="1"/>
        <end position="12"/>
    </location>
</feature>
<gene>
    <name evidence="3" type="ORF">KUV26_20810</name>
</gene>
<dbReference type="InterPro" id="IPR003646">
    <property type="entry name" value="SH3-like_bac-type"/>
</dbReference>
<evidence type="ECO:0000259" key="2">
    <source>
        <dbReference type="Pfam" id="PF08239"/>
    </source>
</evidence>
<sequence length="199" mass="20475">MSVSGSAATPQASGADYADGLSGGPDWWQVTGLTAGDTLNVRAGPGTSHAVVGALANGDRARNLGCRMNGETRWCQIEVPGGQPFTGWAAGRYLREGSAPGSGNSGAANEAAGMIPCALAPDQPMTTCKFRVSRGQSGTASVWVTLPAGGERYLDFRDGRLVGSDPGLSVQQEKTGDLNRVRIGGSERYELPDAVLYGG</sequence>
<accession>A0ABS7NL39</accession>
<dbReference type="Proteomes" id="UP000766629">
    <property type="component" value="Unassembled WGS sequence"/>
</dbReference>
<reference evidence="3 4" key="1">
    <citation type="submission" date="2021-06" db="EMBL/GenBank/DDBJ databases">
        <title>50 bacteria genomes isolated from Dapeng, Shenzhen, China.</title>
        <authorList>
            <person name="Zheng W."/>
            <person name="Yu S."/>
            <person name="Huang Y."/>
        </authorList>
    </citation>
    <scope>NUCLEOTIDE SEQUENCE [LARGE SCALE GENOMIC DNA]</scope>
    <source>
        <strain evidence="3 4">DP1N14-2</strain>
    </source>
</reference>
<dbReference type="Gene3D" id="2.30.30.40">
    <property type="entry name" value="SH3 Domains"/>
    <property type="match status" value="1"/>
</dbReference>
<evidence type="ECO:0000313" key="3">
    <source>
        <dbReference type="EMBL" id="MBY6141884.1"/>
    </source>
</evidence>
<protein>
    <submittedName>
        <fullName evidence="3">SH3 domain-containing protein</fullName>
    </submittedName>
</protein>
<feature type="region of interest" description="Disordered" evidence="1">
    <location>
        <begin position="1"/>
        <end position="21"/>
    </location>
</feature>